<evidence type="ECO:0000313" key="8">
    <source>
        <dbReference type="EMBL" id="GES38227.1"/>
    </source>
</evidence>
<dbReference type="GeneID" id="83621931"/>
<evidence type="ECO:0000256" key="3">
    <source>
        <dbReference type="ARBA" id="ARBA00022989"/>
    </source>
</evidence>
<keyword evidence="9" id="KW-1185">Reference proteome</keyword>
<dbReference type="InterPro" id="IPR026841">
    <property type="entry name" value="Aur1/Ipt1"/>
</dbReference>
<organism evidence="8 9">
    <name type="scientific">Rhodococcus aetherivorans</name>
    <dbReference type="NCBI Taxonomy" id="191292"/>
    <lineage>
        <taxon>Bacteria</taxon>
        <taxon>Bacillati</taxon>
        <taxon>Actinomycetota</taxon>
        <taxon>Actinomycetes</taxon>
        <taxon>Mycobacteriales</taxon>
        <taxon>Nocardiaceae</taxon>
        <taxon>Rhodococcus</taxon>
    </lineage>
</organism>
<dbReference type="PANTHER" id="PTHR31310:SF7">
    <property type="entry name" value="PA-PHOSPHATASE RELATED-FAMILY PROTEIN DDB_G0268928"/>
    <property type="match status" value="1"/>
</dbReference>
<proteinExistence type="predicted"/>
<evidence type="ECO:0000256" key="4">
    <source>
        <dbReference type="ARBA" id="ARBA00023136"/>
    </source>
</evidence>
<evidence type="ECO:0000256" key="1">
    <source>
        <dbReference type="ARBA" id="ARBA00004141"/>
    </source>
</evidence>
<dbReference type="InterPro" id="IPR052185">
    <property type="entry name" value="IPC_Synthase-Related"/>
</dbReference>
<keyword evidence="4 6" id="KW-0472">Membrane</keyword>
<dbReference type="Pfam" id="PF14378">
    <property type="entry name" value="PAP2_3"/>
    <property type="match status" value="1"/>
</dbReference>
<feature type="domain" description="Inositolphosphotransferase Aur1/Ipt1" evidence="7">
    <location>
        <begin position="138"/>
        <end position="301"/>
    </location>
</feature>
<dbReference type="Proteomes" id="UP000325466">
    <property type="component" value="Unassembled WGS sequence"/>
</dbReference>
<reference evidence="8 9" key="1">
    <citation type="journal article" date="2018" name="Biodegradation">
        <title>1,4-Dioxane degradation characteristics of Rhodococcus aetherivorans JCM 14343.</title>
        <authorList>
            <person name="Inoue D."/>
            <person name="Tsunoda T."/>
            <person name="Yamamoto N."/>
            <person name="Ike M."/>
            <person name="Sei K."/>
        </authorList>
    </citation>
    <scope>NUCLEOTIDE SEQUENCE [LARGE SCALE GENOMIC DNA]</scope>
    <source>
        <strain evidence="8 9">JCM 14343</strain>
    </source>
</reference>
<evidence type="ECO:0000256" key="6">
    <source>
        <dbReference type="SAM" id="Phobius"/>
    </source>
</evidence>
<evidence type="ECO:0000313" key="9">
    <source>
        <dbReference type="Proteomes" id="UP000325466"/>
    </source>
</evidence>
<name>A0ABQ0YNS6_9NOCA</name>
<accession>A0ABQ0YNS6</accession>
<feature type="compositionally biased region" description="Low complexity" evidence="5">
    <location>
        <begin position="321"/>
        <end position="333"/>
    </location>
</feature>
<gene>
    <name evidence="8" type="ORF">RAJCM14343_3487</name>
</gene>
<feature type="transmembrane region" description="Helical" evidence="6">
    <location>
        <begin position="178"/>
        <end position="199"/>
    </location>
</feature>
<dbReference type="Gene3D" id="1.20.144.10">
    <property type="entry name" value="Phosphatidic acid phosphatase type 2/haloperoxidase"/>
    <property type="match status" value="1"/>
</dbReference>
<feature type="transmembrane region" description="Helical" evidence="6">
    <location>
        <begin position="141"/>
        <end position="166"/>
    </location>
</feature>
<feature type="compositionally biased region" description="Low complexity" evidence="5">
    <location>
        <begin position="357"/>
        <end position="371"/>
    </location>
</feature>
<feature type="transmembrane region" description="Helical" evidence="6">
    <location>
        <begin position="25"/>
        <end position="45"/>
    </location>
</feature>
<dbReference type="InterPro" id="IPR036938">
    <property type="entry name" value="PAP2/HPO_sf"/>
</dbReference>
<comment type="caution">
    <text evidence="8">The sequence shown here is derived from an EMBL/GenBank/DDBJ whole genome shotgun (WGS) entry which is preliminary data.</text>
</comment>
<dbReference type="RefSeq" id="WP_029543608.1">
    <property type="nucleotide sequence ID" value="NZ_BAAAYP010000062.1"/>
</dbReference>
<dbReference type="PANTHER" id="PTHR31310">
    <property type="match status" value="1"/>
</dbReference>
<feature type="transmembrane region" description="Helical" evidence="6">
    <location>
        <begin position="287"/>
        <end position="307"/>
    </location>
</feature>
<evidence type="ECO:0000256" key="5">
    <source>
        <dbReference type="SAM" id="MobiDB-lite"/>
    </source>
</evidence>
<dbReference type="SUPFAM" id="SSF48317">
    <property type="entry name" value="Acid phosphatase/Vanadium-dependent haloperoxidase"/>
    <property type="match status" value="1"/>
</dbReference>
<feature type="transmembrane region" description="Helical" evidence="6">
    <location>
        <begin position="237"/>
        <end position="256"/>
    </location>
</feature>
<feature type="region of interest" description="Disordered" evidence="5">
    <location>
        <begin position="318"/>
        <end position="382"/>
    </location>
</feature>
<dbReference type="EMBL" id="BLAH01000092">
    <property type="protein sequence ID" value="GES38227.1"/>
    <property type="molecule type" value="Genomic_DNA"/>
</dbReference>
<protein>
    <submittedName>
        <fullName evidence="8">Phosphoesterase</fullName>
    </submittedName>
</protein>
<evidence type="ECO:0000259" key="7">
    <source>
        <dbReference type="Pfam" id="PF14378"/>
    </source>
</evidence>
<sequence length="382" mass="40894">MNPPSLPGRALAVMRAPQLVSPRQYLRVAARCVYLAALIGTVVTMGIPADRVYQAAWIVAGLIAFAIDRPWRGHVRVVVDWLPLVAALVVYDHTRGIADELGLPVRVHEPVAVESWLFGGTVPTVWLQERLLGADGERPGWTMITAVVYTSHFLVPWLLAALLYLYSRSRWAGYMRRVLLLSYFGLITYILVPAAPPWYASEVGVLPDGVGRVTGFGFGVVPIDVGTRWLEAQGNPVAALPSLHSAFALLVAVALWPIARRGWMRALLVAFPLAMAFTLVYGGEHYVVDVLLGWGYVGFAALAARAWEARRGARLAPQISPPARAASPTSPSRAGHRGSTPARTPDIPPRAAPGSPSGTAGTAGRCRTGSTPGTDRAGPAAP</sequence>
<evidence type="ECO:0000256" key="2">
    <source>
        <dbReference type="ARBA" id="ARBA00022692"/>
    </source>
</evidence>
<comment type="subcellular location">
    <subcellularLocation>
        <location evidence="1">Membrane</location>
        <topology evidence="1">Multi-pass membrane protein</topology>
    </subcellularLocation>
</comment>
<feature type="transmembrane region" description="Helical" evidence="6">
    <location>
        <begin position="263"/>
        <end position="281"/>
    </location>
</feature>
<dbReference type="CDD" id="cd03386">
    <property type="entry name" value="PAP2_Aur1_like"/>
    <property type="match status" value="1"/>
</dbReference>
<keyword evidence="3 6" id="KW-1133">Transmembrane helix</keyword>
<keyword evidence="2 6" id="KW-0812">Transmembrane</keyword>